<evidence type="ECO:0000256" key="12">
    <source>
        <dbReference type="ARBA" id="ARBA00022842"/>
    </source>
</evidence>
<dbReference type="EC" id="6.3.2.12" evidence="5"/>
<evidence type="ECO:0000256" key="10">
    <source>
        <dbReference type="ARBA" id="ARBA00022741"/>
    </source>
</evidence>
<dbReference type="EC" id="6.3.2.17" evidence="6"/>
<comment type="pathway">
    <text evidence="2">Cofactor biosynthesis; tetrahydrofolate biosynthesis; 7,8-dihydrofolate from 2-amino-4-hydroxy-6-hydroxymethyl-7,8-dihydropteridine diphosphate and 4-aminobenzoate: step 2/2.</text>
</comment>
<dbReference type="SUPFAM" id="SSF53623">
    <property type="entry name" value="MurD-like peptide ligases, catalytic domain"/>
    <property type="match status" value="1"/>
</dbReference>
<evidence type="ECO:0000256" key="20">
    <source>
        <dbReference type="ARBA" id="ARBA00049161"/>
    </source>
</evidence>
<dbReference type="PANTHER" id="PTHR11136">
    <property type="entry name" value="FOLYLPOLYGLUTAMATE SYNTHASE-RELATED"/>
    <property type="match status" value="1"/>
</dbReference>
<dbReference type="GO" id="GO:0005737">
    <property type="term" value="C:cytoplasm"/>
    <property type="evidence" value="ECO:0007669"/>
    <property type="project" value="TreeGrafter"/>
</dbReference>
<reference evidence="22 23" key="1">
    <citation type="submission" date="2017-08" db="EMBL/GenBank/DDBJ databases">
        <title>Reclassification of Bisgaard taxon 37 and 44.</title>
        <authorList>
            <person name="Christensen H."/>
        </authorList>
    </citation>
    <scope>NUCLEOTIDE SEQUENCE [LARGE SCALE GENOMIC DNA]</scope>
    <source>
        <strain evidence="22 23">B96_4</strain>
    </source>
</reference>
<keyword evidence="11" id="KW-0067">ATP-binding</keyword>
<evidence type="ECO:0000256" key="6">
    <source>
        <dbReference type="ARBA" id="ARBA00013025"/>
    </source>
</evidence>
<dbReference type="Pfam" id="PF02875">
    <property type="entry name" value="Mur_ligase_C"/>
    <property type="match status" value="1"/>
</dbReference>
<comment type="catalytic activity">
    <reaction evidence="19">
        <text>(6R)-5,10-methylenetetrahydrofolyl-(gamma-L-Glu)(n) + L-glutamate + ATP = (6R)-5,10-methylenetetrahydrofolyl-(gamma-L-Glu)(n+1) + ADP + phosphate + H(+)</text>
        <dbReference type="Rhea" id="RHEA:51912"/>
        <dbReference type="Rhea" id="RHEA-COMP:13257"/>
        <dbReference type="Rhea" id="RHEA-COMP:13258"/>
        <dbReference type="ChEBI" id="CHEBI:15378"/>
        <dbReference type="ChEBI" id="CHEBI:29985"/>
        <dbReference type="ChEBI" id="CHEBI:30616"/>
        <dbReference type="ChEBI" id="CHEBI:43474"/>
        <dbReference type="ChEBI" id="CHEBI:136572"/>
        <dbReference type="ChEBI" id="CHEBI:456216"/>
        <dbReference type="EC" id="6.3.2.17"/>
    </reaction>
</comment>
<dbReference type="SUPFAM" id="SSF53244">
    <property type="entry name" value="MurD-like peptide ligases, peptide-binding domain"/>
    <property type="match status" value="1"/>
</dbReference>
<comment type="pathway">
    <text evidence="3">Cofactor biosynthesis; tetrahydrofolylpolyglutamate biosynthesis.</text>
</comment>
<evidence type="ECO:0000256" key="15">
    <source>
        <dbReference type="ARBA" id="ARBA00030592"/>
    </source>
</evidence>
<dbReference type="Gene3D" id="3.90.190.20">
    <property type="entry name" value="Mur ligase, C-terminal domain"/>
    <property type="match status" value="1"/>
</dbReference>
<dbReference type="InterPro" id="IPR036615">
    <property type="entry name" value="Mur_ligase_C_dom_sf"/>
</dbReference>
<dbReference type="GO" id="GO:0046656">
    <property type="term" value="P:folic acid biosynthetic process"/>
    <property type="evidence" value="ECO:0007669"/>
    <property type="project" value="UniProtKB-KW"/>
</dbReference>
<feature type="domain" description="Mur ligase C-terminal" evidence="21">
    <location>
        <begin position="390"/>
        <end position="487"/>
    </location>
</feature>
<dbReference type="GO" id="GO:0005524">
    <property type="term" value="F:ATP binding"/>
    <property type="evidence" value="ECO:0007669"/>
    <property type="project" value="UniProtKB-KW"/>
</dbReference>
<sequence length="519" mass="58201">MDKYISHQINRAIQSQSSLTIADLTIIAQLLRVYYYSYNLWQTYEHASPESLQILEAVSQDLPAKYNFLPKNLDTQSLEQALKQVGALPEANFIPQAQPKLPLVITVGGTNGKGTTSLLITSLLSSLQVVTLNSPHLHQYNERTLLNGKPIAYEHYFWALQVLDIILAFYLARSGKQATYYNFSQQNTLLTQLLSYYFAADVFVQEVGIGGVYDTANALDAHLAIITSIGLDHTAWLGKSLTSVAANKIATARLPSGVIFVASQDLLAQQVREHLHFLPLLPLPEEIKPSLIPHSNVQVSLTAYQYLRELNAKPYIPQTIADYDFNLRAPASYFTAISLSRVKQLAKLNASTLAHILARVKLPGRLTFLQAEQKQQFIQGLGLRMPSCSLQIVMDVAHNPQAIEKSLSLLKEKFNQQGKTYYFVAMGKDKDLVTALECFKHEQVYLLPIAHEQRGVTLADYQERLPELPAHVRLEADLKTCLEQIFTQNQHRGQEINLVFMGSFYLLSDICAKTNLSLL</sequence>
<evidence type="ECO:0000256" key="11">
    <source>
        <dbReference type="ARBA" id="ARBA00022840"/>
    </source>
</evidence>
<evidence type="ECO:0000256" key="8">
    <source>
        <dbReference type="ARBA" id="ARBA00022598"/>
    </source>
</evidence>
<evidence type="ECO:0000313" key="23">
    <source>
        <dbReference type="Proteomes" id="UP000266258"/>
    </source>
</evidence>
<comment type="similarity">
    <text evidence="4">Belongs to the folylpolyglutamate synthase family.</text>
</comment>
<dbReference type="AlphaFoldDB" id="A0A3A1Y4X9"/>
<evidence type="ECO:0000256" key="19">
    <source>
        <dbReference type="ARBA" id="ARBA00049035"/>
    </source>
</evidence>
<comment type="function">
    <text evidence="1">Functions in two distinct reactions of the de novo folate biosynthetic pathway. Catalyzes the addition of a glutamate residue to dihydropteroate (7,8-dihydropteroate or H2Pte) to form dihydrofolate (7,8-dihydrofolate monoglutamate or H2Pte-Glu). Also catalyzes successive additions of L-glutamate to tetrahydrofolate or 10-formyltetrahydrofolate or 5,10-methylenetetrahydrofolate, leading to folylpolyglutamate derivatives.</text>
</comment>
<dbReference type="InterPro" id="IPR004101">
    <property type="entry name" value="Mur_ligase_C"/>
</dbReference>
<comment type="catalytic activity">
    <reaction evidence="17">
        <text>(6S)-5,6,7,8-tetrahydrofolyl-(gamma-L-Glu)(n) + L-glutamate + ATP = (6S)-5,6,7,8-tetrahydrofolyl-(gamma-L-Glu)(n+1) + ADP + phosphate + H(+)</text>
        <dbReference type="Rhea" id="RHEA:10580"/>
        <dbReference type="Rhea" id="RHEA-COMP:14738"/>
        <dbReference type="Rhea" id="RHEA-COMP:14740"/>
        <dbReference type="ChEBI" id="CHEBI:15378"/>
        <dbReference type="ChEBI" id="CHEBI:29985"/>
        <dbReference type="ChEBI" id="CHEBI:30616"/>
        <dbReference type="ChEBI" id="CHEBI:43474"/>
        <dbReference type="ChEBI" id="CHEBI:141005"/>
        <dbReference type="ChEBI" id="CHEBI:456216"/>
        <dbReference type="EC" id="6.3.2.17"/>
    </reaction>
</comment>
<evidence type="ECO:0000256" key="18">
    <source>
        <dbReference type="ARBA" id="ARBA00047808"/>
    </source>
</evidence>
<accession>A0A3A1Y4X9</accession>
<keyword evidence="8" id="KW-0436">Ligase</keyword>
<keyword evidence="9" id="KW-0479">Metal-binding</keyword>
<dbReference type="GO" id="GO:0046872">
    <property type="term" value="F:metal ion binding"/>
    <property type="evidence" value="ECO:0007669"/>
    <property type="project" value="UniProtKB-KW"/>
</dbReference>
<evidence type="ECO:0000256" key="9">
    <source>
        <dbReference type="ARBA" id="ARBA00022723"/>
    </source>
</evidence>
<evidence type="ECO:0000259" key="21">
    <source>
        <dbReference type="Pfam" id="PF02875"/>
    </source>
</evidence>
<dbReference type="InterPro" id="IPR001645">
    <property type="entry name" value="Folylpolyglutamate_synth"/>
</dbReference>
<dbReference type="RefSeq" id="WP_119496694.1">
    <property type="nucleotide sequence ID" value="NZ_NRJH01000018.1"/>
</dbReference>
<evidence type="ECO:0000256" key="1">
    <source>
        <dbReference type="ARBA" id="ARBA00002714"/>
    </source>
</evidence>
<name>A0A3A1Y4X9_9GAMM</name>
<organism evidence="22 23">
    <name type="scientific">Psittacicella melopsittaci</name>
    <dbReference type="NCBI Taxonomy" id="2028576"/>
    <lineage>
        <taxon>Bacteria</taxon>
        <taxon>Pseudomonadati</taxon>
        <taxon>Pseudomonadota</taxon>
        <taxon>Gammaproteobacteria</taxon>
        <taxon>Pasteurellales</taxon>
        <taxon>Psittacicellaceae</taxon>
        <taxon>Psittacicella</taxon>
    </lineage>
</organism>
<dbReference type="PROSITE" id="PS01011">
    <property type="entry name" value="FOLYLPOLYGLU_SYNT_1"/>
    <property type="match status" value="1"/>
</dbReference>
<dbReference type="GO" id="GO:0008841">
    <property type="term" value="F:dihydrofolate synthase activity"/>
    <property type="evidence" value="ECO:0007669"/>
    <property type="project" value="UniProtKB-EC"/>
</dbReference>
<keyword evidence="12" id="KW-0460">Magnesium</keyword>
<comment type="catalytic activity">
    <reaction evidence="20">
        <text>7,8-dihydropteroate + L-glutamate + ATP = 7,8-dihydrofolate + ADP + phosphate + H(+)</text>
        <dbReference type="Rhea" id="RHEA:23584"/>
        <dbReference type="ChEBI" id="CHEBI:15378"/>
        <dbReference type="ChEBI" id="CHEBI:17839"/>
        <dbReference type="ChEBI" id="CHEBI:29985"/>
        <dbReference type="ChEBI" id="CHEBI:30616"/>
        <dbReference type="ChEBI" id="CHEBI:43474"/>
        <dbReference type="ChEBI" id="CHEBI:57451"/>
        <dbReference type="ChEBI" id="CHEBI:456216"/>
        <dbReference type="EC" id="6.3.2.12"/>
    </reaction>
</comment>
<comment type="catalytic activity">
    <reaction evidence="18">
        <text>10-formyltetrahydrofolyl-(gamma-L-Glu)(n) + L-glutamate + ATP = 10-formyltetrahydrofolyl-(gamma-L-Glu)(n+1) + ADP + phosphate + H(+)</text>
        <dbReference type="Rhea" id="RHEA:51904"/>
        <dbReference type="Rhea" id="RHEA-COMP:13088"/>
        <dbReference type="Rhea" id="RHEA-COMP:14300"/>
        <dbReference type="ChEBI" id="CHEBI:15378"/>
        <dbReference type="ChEBI" id="CHEBI:29985"/>
        <dbReference type="ChEBI" id="CHEBI:30616"/>
        <dbReference type="ChEBI" id="CHEBI:43474"/>
        <dbReference type="ChEBI" id="CHEBI:134413"/>
        <dbReference type="ChEBI" id="CHEBI:456216"/>
        <dbReference type="EC" id="6.3.2.17"/>
    </reaction>
</comment>
<dbReference type="Proteomes" id="UP000266258">
    <property type="component" value="Unassembled WGS sequence"/>
</dbReference>
<evidence type="ECO:0000256" key="13">
    <source>
        <dbReference type="ARBA" id="ARBA00022909"/>
    </source>
</evidence>
<dbReference type="NCBIfam" id="TIGR01499">
    <property type="entry name" value="folC"/>
    <property type="match status" value="1"/>
</dbReference>
<dbReference type="PANTHER" id="PTHR11136:SF0">
    <property type="entry name" value="DIHYDROFOLATE SYNTHETASE-RELATED"/>
    <property type="match status" value="1"/>
</dbReference>
<evidence type="ECO:0000256" key="4">
    <source>
        <dbReference type="ARBA" id="ARBA00008276"/>
    </source>
</evidence>
<dbReference type="InterPro" id="IPR018109">
    <property type="entry name" value="Folylpolyglutamate_synth_CS"/>
</dbReference>
<evidence type="ECO:0000313" key="22">
    <source>
        <dbReference type="EMBL" id="RIY33303.1"/>
    </source>
</evidence>
<keyword evidence="13" id="KW-0289">Folate biosynthesis</keyword>
<keyword evidence="23" id="KW-1185">Reference proteome</keyword>
<comment type="caution">
    <text evidence="22">The sequence shown here is derived from an EMBL/GenBank/DDBJ whole genome shotgun (WGS) entry which is preliminary data.</text>
</comment>
<dbReference type="Gene3D" id="3.40.1190.10">
    <property type="entry name" value="Mur-like, catalytic domain"/>
    <property type="match status" value="1"/>
</dbReference>
<evidence type="ECO:0000256" key="17">
    <source>
        <dbReference type="ARBA" id="ARBA00047493"/>
    </source>
</evidence>
<dbReference type="OrthoDB" id="9809356at2"/>
<dbReference type="InterPro" id="IPR036565">
    <property type="entry name" value="Mur-like_cat_sf"/>
</dbReference>
<evidence type="ECO:0000256" key="7">
    <source>
        <dbReference type="ARBA" id="ARBA00019357"/>
    </source>
</evidence>
<evidence type="ECO:0000256" key="14">
    <source>
        <dbReference type="ARBA" id="ARBA00030048"/>
    </source>
</evidence>
<keyword evidence="10" id="KW-0547">Nucleotide-binding</keyword>
<gene>
    <name evidence="22" type="ORF">CJP74_02435</name>
</gene>
<dbReference type="EMBL" id="NRJH01000018">
    <property type="protein sequence ID" value="RIY33303.1"/>
    <property type="molecule type" value="Genomic_DNA"/>
</dbReference>
<evidence type="ECO:0000256" key="5">
    <source>
        <dbReference type="ARBA" id="ARBA00013023"/>
    </source>
</evidence>
<evidence type="ECO:0000256" key="3">
    <source>
        <dbReference type="ARBA" id="ARBA00005150"/>
    </source>
</evidence>
<evidence type="ECO:0000256" key="16">
    <source>
        <dbReference type="ARBA" id="ARBA00032510"/>
    </source>
</evidence>
<proteinExistence type="inferred from homology"/>
<dbReference type="GO" id="GO:0004326">
    <property type="term" value="F:tetrahydrofolylpolyglutamate synthase activity"/>
    <property type="evidence" value="ECO:0007669"/>
    <property type="project" value="UniProtKB-EC"/>
</dbReference>
<evidence type="ECO:0000256" key="2">
    <source>
        <dbReference type="ARBA" id="ARBA00004799"/>
    </source>
</evidence>
<protein>
    <recommendedName>
        <fullName evidence="7">Dihydrofolate synthase/folylpolyglutamate synthase</fullName>
        <ecNumber evidence="5">6.3.2.12</ecNumber>
        <ecNumber evidence="6">6.3.2.17</ecNumber>
    </recommendedName>
    <alternativeName>
        <fullName evidence="16">Folylpoly-gamma-glutamate synthetase-dihydrofolate synthetase</fullName>
    </alternativeName>
    <alternativeName>
        <fullName evidence="14">Folylpolyglutamate synthetase</fullName>
    </alternativeName>
    <alternativeName>
        <fullName evidence="15">Tetrahydrofolylpolyglutamate synthase</fullName>
    </alternativeName>
</protein>